<evidence type="ECO:0000313" key="3">
    <source>
        <dbReference type="EMBL" id="KAG1903214.1"/>
    </source>
</evidence>
<reference evidence="3" key="1">
    <citation type="journal article" date="2020" name="New Phytol.">
        <title>Comparative genomics reveals dynamic genome evolution in host specialist ectomycorrhizal fungi.</title>
        <authorList>
            <person name="Lofgren L.A."/>
            <person name="Nguyen N.H."/>
            <person name="Vilgalys R."/>
            <person name="Ruytinx J."/>
            <person name="Liao H.L."/>
            <person name="Branco S."/>
            <person name="Kuo A."/>
            <person name="LaButti K."/>
            <person name="Lipzen A."/>
            <person name="Andreopoulos W."/>
            <person name="Pangilinan J."/>
            <person name="Riley R."/>
            <person name="Hundley H."/>
            <person name="Na H."/>
            <person name="Barry K."/>
            <person name="Grigoriev I.V."/>
            <person name="Stajich J.E."/>
            <person name="Kennedy P.G."/>
        </authorList>
    </citation>
    <scope>NUCLEOTIDE SEQUENCE</scope>
    <source>
        <strain evidence="3">FC203</strain>
    </source>
</reference>
<comment type="caution">
    <text evidence="3">The sequence shown here is derived from an EMBL/GenBank/DDBJ whole genome shotgun (WGS) entry which is preliminary data.</text>
</comment>
<dbReference type="EMBL" id="JABBWK010000014">
    <property type="protein sequence ID" value="KAG1903214.1"/>
    <property type="molecule type" value="Genomic_DNA"/>
</dbReference>
<feature type="region of interest" description="Disordered" evidence="1">
    <location>
        <begin position="135"/>
        <end position="164"/>
    </location>
</feature>
<feature type="transmembrane region" description="Helical" evidence="2">
    <location>
        <begin position="601"/>
        <end position="621"/>
    </location>
</feature>
<protein>
    <submittedName>
        <fullName evidence="3">Uncharacterized protein</fullName>
    </submittedName>
</protein>
<proteinExistence type="predicted"/>
<dbReference type="RefSeq" id="XP_041228789.1">
    <property type="nucleotide sequence ID" value="XM_041376773.1"/>
</dbReference>
<keyword evidence="2" id="KW-0812">Transmembrane</keyword>
<accession>A0AAD4EDY0</accession>
<feature type="transmembrane region" description="Helical" evidence="2">
    <location>
        <begin position="671"/>
        <end position="689"/>
    </location>
</feature>
<keyword evidence="4" id="KW-1185">Reference proteome</keyword>
<evidence type="ECO:0000256" key="2">
    <source>
        <dbReference type="SAM" id="Phobius"/>
    </source>
</evidence>
<evidence type="ECO:0000313" key="4">
    <source>
        <dbReference type="Proteomes" id="UP001195769"/>
    </source>
</evidence>
<keyword evidence="2" id="KW-0472">Membrane</keyword>
<feature type="transmembrane region" description="Helical" evidence="2">
    <location>
        <begin position="695"/>
        <end position="715"/>
    </location>
</feature>
<evidence type="ECO:0000256" key="1">
    <source>
        <dbReference type="SAM" id="MobiDB-lite"/>
    </source>
</evidence>
<sequence>MSTTTHSSKIRGGGGALQVNVPSNDSFTALCALANGLKSDAPAMQVSALYPRKSTGAVTFQKWLLRLSRHYTSSLSVLLSLLRRFATCRSKPRVRRSTTQSHLSRGALPQLLGMDIPKEDPYTCSSLLPASEIQEVAREPPSPSDFPFETSPRTSRRIVRDNTSRSLPEATIEYPGAVGTNNHDSRSSLILSVGESPTKYATYTKRVRARRVTIYNSVANIHRRSTEPIAVPLDLSNQTTPVSDPVIGGHNIASPYSDERLGPEPVGPDDGPPIGLLVAEEVGRCEKYTPRAEVVQRSSLPSQITVPAMTVKFPMHDTAVPPGWTTLVHPQGSRYFVNVKRRTFTQMNICDETIYSDIRHFMDYLLRSLRDESEHLELDMAQVDLVIEPKVSTDADKVVCCYYFANHRDRCLFWLDEYSTEDILSECNGVENLSHIRLAIQAQYWKHCDYFPCLCPITQKLVDEVKDMLIYAECDKIKGRIMYAFSRNHFINSHGENCVRLAFEQTVHPYAPSLLIVMVAPFLFLDPMALVRELHTIFVDNTPSSERWNTFNLNLNGQLQDSTLLVNPPVHCRVATVLLNANVGFLAISSVDTGGRSPVQVASYMSLVSSLGSMILGLLLVSHNRTMGQLGTVLQTEIFLSQLGEKERRLERLAIIYSLPKTLLMWGWMPLLNYVSMIFFFAAFSVHWWNPGDQTTRAVVGSVIILAFVMILYGIMRAKYGGDRWWRLPILLLARFADAGKQVMVFMGMRKALIVQDPSSETGRDGLAPPNIHACHSQTNAEVDAPGYIASHPTNPLPEVSSPDDYEHHPNFSIPPTPSQPTASVDPPLQPHDGISVLPPSDLHISPGGLPGVGSLQQIREIQFIFRSTAETRYEPDTTPFGVPGAREVVNYTTNIVEEPEGLEHSQPSPS</sequence>
<dbReference type="GeneID" id="64671071"/>
<keyword evidence="2" id="KW-1133">Transmembrane helix</keyword>
<dbReference type="AlphaFoldDB" id="A0AAD4EDY0"/>
<feature type="region of interest" description="Disordered" evidence="1">
    <location>
        <begin position="786"/>
        <end position="854"/>
    </location>
</feature>
<dbReference type="Proteomes" id="UP001195769">
    <property type="component" value="Unassembled WGS sequence"/>
</dbReference>
<gene>
    <name evidence="3" type="ORF">F5891DRAFT_978234</name>
</gene>
<organism evidence="3 4">
    <name type="scientific">Suillus fuscotomentosus</name>
    <dbReference type="NCBI Taxonomy" id="1912939"/>
    <lineage>
        <taxon>Eukaryota</taxon>
        <taxon>Fungi</taxon>
        <taxon>Dikarya</taxon>
        <taxon>Basidiomycota</taxon>
        <taxon>Agaricomycotina</taxon>
        <taxon>Agaricomycetes</taxon>
        <taxon>Agaricomycetidae</taxon>
        <taxon>Boletales</taxon>
        <taxon>Suillineae</taxon>
        <taxon>Suillaceae</taxon>
        <taxon>Suillus</taxon>
    </lineage>
</organism>
<name>A0AAD4EDY0_9AGAM</name>